<name>A0A840UEV9_9GAMM</name>
<organism evidence="1 2">
    <name type="scientific">Marinobacter oulmenensis</name>
    <dbReference type="NCBI Taxonomy" id="643747"/>
    <lineage>
        <taxon>Bacteria</taxon>
        <taxon>Pseudomonadati</taxon>
        <taxon>Pseudomonadota</taxon>
        <taxon>Gammaproteobacteria</taxon>
        <taxon>Pseudomonadales</taxon>
        <taxon>Marinobacteraceae</taxon>
        <taxon>Marinobacter</taxon>
    </lineage>
</organism>
<dbReference type="Pfam" id="PF11042">
    <property type="entry name" value="DUF2750"/>
    <property type="match status" value="1"/>
</dbReference>
<sequence>MYNNSLQQILELDGEARYDYFLDAVVEERDIWILVNADNQFLKIVAEEDGVAYLPVWPNSEFAEHYATGSEGLSPKAVSLPDFFRKWVSGLTRDGLEVGVFPGMDEELWITSPEELKQDLQELMSSAF</sequence>
<accession>A0A840UEV9</accession>
<dbReference type="InterPro" id="IPR021284">
    <property type="entry name" value="DUF2750"/>
</dbReference>
<comment type="caution">
    <text evidence="1">The sequence shown here is derived from an EMBL/GenBank/DDBJ whole genome shotgun (WGS) entry which is preliminary data.</text>
</comment>
<proteinExistence type="predicted"/>
<evidence type="ECO:0008006" key="3">
    <source>
        <dbReference type="Google" id="ProtNLM"/>
    </source>
</evidence>
<dbReference type="Proteomes" id="UP000591735">
    <property type="component" value="Unassembled WGS sequence"/>
</dbReference>
<evidence type="ECO:0000313" key="1">
    <source>
        <dbReference type="EMBL" id="MBB5321940.1"/>
    </source>
</evidence>
<gene>
    <name evidence="1" type="ORF">HNR38_002435</name>
</gene>
<reference evidence="1 2" key="1">
    <citation type="submission" date="2020-08" db="EMBL/GenBank/DDBJ databases">
        <title>Genomic Encyclopedia of Type Strains, Phase IV (KMG-IV): sequencing the most valuable type-strain genomes for metagenomic binning, comparative biology and taxonomic classification.</title>
        <authorList>
            <person name="Goeker M."/>
        </authorList>
    </citation>
    <scope>NUCLEOTIDE SEQUENCE [LARGE SCALE GENOMIC DNA]</scope>
    <source>
        <strain evidence="1 2">DSM 22359</strain>
    </source>
</reference>
<keyword evidence="2" id="KW-1185">Reference proteome</keyword>
<dbReference type="RefSeq" id="WP_183704525.1">
    <property type="nucleotide sequence ID" value="NZ_JACHFE010000006.1"/>
</dbReference>
<dbReference type="AlphaFoldDB" id="A0A840UEV9"/>
<dbReference type="EMBL" id="JACHFE010000006">
    <property type="protein sequence ID" value="MBB5321940.1"/>
    <property type="molecule type" value="Genomic_DNA"/>
</dbReference>
<protein>
    <recommendedName>
        <fullName evidence="3">DUF2750 domain-containing protein</fullName>
    </recommendedName>
</protein>
<evidence type="ECO:0000313" key="2">
    <source>
        <dbReference type="Proteomes" id="UP000591735"/>
    </source>
</evidence>